<keyword evidence="1" id="KW-0472">Membrane</keyword>
<dbReference type="Proteomes" id="UP000789595">
    <property type="component" value="Unassembled WGS sequence"/>
</dbReference>
<accession>A0A8J2SY16</accession>
<keyword evidence="1" id="KW-0812">Transmembrane</keyword>
<keyword evidence="3" id="KW-1185">Reference proteome</keyword>
<evidence type="ECO:0000256" key="1">
    <source>
        <dbReference type="SAM" id="Phobius"/>
    </source>
</evidence>
<protein>
    <submittedName>
        <fullName evidence="2">Uncharacterized protein</fullName>
    </submittedName>
</protein>
<feature type="non-terminal residue" evidence="2">
    <location>
        <position position="1"/>
    </location>
</feature>
<sequence>MRFSFLRWACAALASDARRFESARAWAAFLRDATLASRLRLAFSTLAARCFALAARPFARATRASCWRFDFASAASFLSRAFSCALYFFTSFFVLPAMPRKARASFFFSRVSAIWSRVFSLATSSGRSSPSSFLPFAVAAAAVFALSAGAFDALAAGAGAALAGALAGAGAAFA</sequence>
<reference evidence="2" key="1">
    <citation type="submission" date="2021-11" db="EMBL/GenBank/DDBJ databases">
        <authorList>
            <consortium name="Genoscope - CEA"/>
            <person name="William W."/>
        </authorList>
    </citation>
    <scope>NUCLEOTIDE SEQUENCE</scope>
</reference>
<gene>
    <name evidence="2" type="ORF">PECAL_6P15310</name>
</gene>
<evidence type="ECO:0000313" key="3">
    <source>
        <dbReference type="Proteomes" id="UP000789595"/>
    </source>
</evidence>
<keyword evidence="1" id="KW-1133">Transmembrane helix</keyword>
<evidence type="ECO:0000313" key="2">
    <source>
        <dbReference type="EMBL" id="CAH0379894.1"/>
    </source>
</evidence>
<comment type="caution">
    <text evidence="2">The sequence shown here is derived from an EMBL/GenBank/DDBJ whole genome shotgun (WGS) entry which is preliminary data.</text>
</comment>
<feature type="transmembrane region" description="Helical" evidence="1">
    <location>
        <begin position="71"/>
        <end position="90"/>
    </location>
</feature>
<name>A0A8J2SY16_9STRA</name>
<organism evidence="2 3">
    <name type="scientific">Pelagomonas calceolata</name>
    <dbReference type="NCBI Taxonomy" id="35677"/>
    <lineage>
        <taxon>Eukaryota</taxon>
        <taxon>Sar</taxon>
        <taxon>Stramenopiles</taxon>
        <taxon>Ochrophyta</taxon>
        <taxon>Pelagophyceae</taxon>
        <taxon>Pelagomonadales</taxon>
        <taxon>Pelagomonadaceae</taxon>
        <taxon>Pelagomonas</taxon>
    </lineage>
</organism>
<dbReference type="AlphaFoldDB" id="A0A8J2SY16"/>
<proteinExistence type="predicted"/>
<feature type="transmembrane region" description="Helical" evidence="1">
    <location>
        <begin position="154"/>
        <end position="173"/>
    </location>
</feature>
<dbReference type="EMBL" id="CAKKNE010000006">
    <property type="protein sequence ID" value="CAH0379894.1"/>
    <property type="molecule type" value="Genomic_DNA"/>
</dbReference>